<dbReference type="PROSITE" id="PS50893">
    <property type="entry name" value="ABC_TRANSPORTER_2"/>
    <property type="match status" value="1"/>
</dbReference>
<dbReference type="Pfam" id="PF00005">
    <property type="entry name" value="ABC_tran"/>
    <property type="match status" value="1"/>
</dbReference>
<dbReference type="AlphaFoldDB" id="A0A927HBF8"/>
<dbReference type="InterPro" id="IPR003439">
    <property type="entry name" value="ABC_transporter-like_ATP-bd"/>
</dbReference>
<dbReference type="PANTHER" id="PTHR42939:SF1">
    <property type="entry name" value="ABC TRANSPORTER ATP-BINDING PROTEIN ALBC-RELATED"/>
    <property type="match status" value="1"/>
</dbReference>
<dbReference type="SUPFAM" id="SSF52540">
    <property type="entry name" value="P-loop containing nucleoside triphosphate hydrolases"/>
    <property type="match status" value="1"/>
</dbReference>
<keyword evidence="2" id="KW-0547">Nucleotide-binding</keyword>
<keyword evidence="6" id="KW-1185">Reference proteome</keyword>
<dbReference type="Gene3D" id="3.40.50.300">
    <property type="entry name" value="P-loop containing nucleotide triphosphate hydrolases"/>
    <property type="match status" value="1"/>
</dbReference>
<reference evidence="5" key="1">
    <citation type="submission" date="2020-09" db="EMBL/GenBank/DDBJ databases">
        <title>Bacillus faecalis sp. nov., a moderately halophilic bacterium isolated from cow faeces.</title>
        <authorList>
            <person name="Jiang L."/>
            <person name="Lee J."/>
        </authorList>
    </citation>
    <scope>NUCLEOTIDE SEQUENCE</scope>
    <source>
        <strain evidence="5">AGMB 02131</strain>
    </source>
</reference>
<dbReference type="SMART" id="SM00382">
    <property type="entry name" value="AAA"/>
    <property type="match status" value="1"/>
</dbReference>
<dbReference type="Proteomes" id="UP000602076">
    <property type="component" value="Unassembled WGS sequence"/>
</dbReference>
<gene>
    <name evidence="5" type="ORF">IEO70_08760</name>
</gene>
<dbReference type="InterPro" id="IPR027417">
    <property type="entry name" value="P-loop_NTPase"/>
</dbReference>
<name>A0A927HBF8_9BACI</name>
<dbReference type="InterPro" id="IPR017871">
    <property type="entry name" value="ABC_transporter-like_CS"/>
</dbReference>
<protein>
    <submittedName>
        <fullName evidence="5">ABC transporter ATP-binding protein</fullName>
    </submittedName>
</protein>
<keyword evidence="3 5" id="KW-0067">ATP-binding</keyword>
<proteinExistence type="predicted"/>
<dbReference type="CDD" id="cd03230">
    <property type="entry name" value="ABC_DR_subfamily_A"/>
    <property type="match status" value="1"/>
</dbReference>
<dbReference type="InterPro" id="IPR003593">
    <property type="entry name" value="AAA+_ATPase"/>
</dbReference>
<dbReference type="RefSeq" id="WP_190997999.1">
    <property type="nucleotide sequence ID" value="NZ_JACXSI010000018.1"/>
</dbReference>
<dbReference type="GO" id="GO:0016887">
    <property type="term" value="F:ATP hydrolysis activity"/>
    <property type="evidence" value="ECO:0007669"/>
    <property type="project" value="InterPro"/>
</dbReference>
<feature type="domain" description="ABC transporter" evidence="4">
    <location>
        <begin position="2"/>
        <end position="225"/>
    </location>
</feature>
<organism evidence="5 6">
    <name type="scientific">Peribacillus faecalis</name>
    <dbReference type="NCBI Taxonomy" id="2772559"/>
    <lineage>
        <taxon>Bacteria</taxon>
        <taxon>Bacillati</taxon>
        <taxon>Bacillota</taxon>
        <taxon>Bacilli</taxon>
        <taxon>Bacillales</taxon>
        <taxon>Bacillaceae</taxon>
        <taxon>Peribacillus</taxon>
    </lineage>
</organism>
<sequence length="230" mass="26137">MIELRNVTKKYGKKIILDDLTVTFEKGKITCLLGLNGVGKSTTMKAIMKLIPINKGEILLEGELVNENNIDKIAYLADCPTHDLNWTVEENLKFANIYFDSFDMDKAERMVEFFKLPKDKRLKDLSKGNLARFTIVAGLSQNAPYVLMDEPFSGIDIFSREEFIAALKSEFMIDNQTIIITTHEIDEIEGIADDIILIEEGKMLQKFSKSEAELEGLTVVEKMRKIYRGA</sequence>
<evidence type="ECO:0000259" key="4">
    <source>
        <dbReference type="PROSITE" id="PS50893"/>
    </source>
</evidence>
<dbReference type="PROSITE" id="PS00211">
    <property type="entry name" value="ABC_TRANSPORTER_1"/>
    <property type="match status" value="1"/>
</dbReference>
<evidence type="ECO:0000256" key="3">
    <source>
        <dbReference type="ARBA" id="ARBA00022840"/>
    </source>
</evidence>
<dbReference type="GO" id="GO:0005524">
    <property type="term" value="F:ATP binding"/>
    <property type="evidence" value="ECO:0007669"/>
    <property type="project" value="UniProtKB-KW"/>
</dbReference>
<evidence type="ECO:0000256" key="1">
    <source>
        <dbReference type="ARBA" id="ARBA00022448"/>
    </source>
</evidence>
<evidence type="ECO:0000313" key="6">
    <source>
        <dbReference type="Proteomes" id="UP000602076"/>
    </source>
</evidence>
<keyword evidence="1" id="KW-0813">Transport</keyword>
<dbReference type="InterPro" id="IPR051782">
    <property type="entry name" value="ABC_Transporter_VariousFunc"/>
</dbReference>
<evidence type="ECO:0000256" key="2">
    <source>
        <dbReference type="ARBA" id="ARBA00022741"/>
    </source>
</evidence>
<dbReference type="EMBL" id="JACXSI010000018">
    <property type="protein sequence ID" value="MBD3108456.1"/>
    <property type="molecule type" value="Genomic_DNA"/>
</dbReference>
<accession>A0A927HBF8</accession>
<evidence type="ECO:0000313" key="5">
    <source>
        <dbReference type="EMBL" id="MBD3108456.1"/>
    </source>
</evidence>
<comment type="caution">
    <text evidence="5">The sequence shown here is derived from an EMBL/GenBank/DDBJ whole genome shotgun (WGS) entry which is preliminary data.</text>
</comment>
<dbReference type="PANTHER" id="PTHR42939">
    <property type="entry name" value="ABC TRANSPORTER ATP-BINDING PROTEIN ALBC-RELATED"/>
    <property type="match status" value="1"/>
</dbReference>